<dbReference type="RefSeq" id="WP_182490259.1">
    <property type="nucleotide sequence ID" value="NZ_BAAAOV010000014.1"/>
</dbReference>
<dbReference type="Proteomes" id="UP000585905">
    <property type="component" value="Unassembled WGS sequence"/>
</dbReference>
<protein>
    <submittedName>
        <fullName evidence="1">Uncharacterized protein</fullName>
    </submittedName>
</protein>
<evidence type="ECO:0000313" key="1">
    <source>
        <dbReference type="EMBL" id="MBA8847411.1"/>
    </source>
</evidence>
<organism evidence="1 2">
    <name type="scientific">Microcella alkalica</name>
    <dbReference type="NCBI Taxonomy" id="355930"/>
    <lineage>
        <taxon>Bacteria</taxon>
        <taxon>Bacillati</taxon>
        <taxon>Actinomycetota</taxon>
        <taxon>Actinomycetes</taxon>
        <taxon>Micrococcales</taxon>
        <taxon>Microbacteriaceae</taxon>
        <taxon>Microcella</taxon>
    </lineage>
</organism>
<sequence>MDNGENDYLNPEQVTAMVSGMTEGKLAQRRYMGLPPRFYKPTPKTVLYKRQDIIDWIEGSAQTRTGQVA</sequence>
<dbReference type="EMBL" id="JACGWX010000002">
    <property type="protein sequence ID" value="MBA8847411.1"/>
    <property type="molecule type" value="Genomic_DNA"/>
</dbReference>
<comment type="caution">
    <text evidence="1">The sequence shown here is derived from an EMBL/GenBank/DDBJ whole genome shotgun (WGS) entry which is preliminary data.</text>
</comment>
<reference evidence="1 2" key="1">
    <citation type="submission" date="2020-07" db="EMBL/GenBank/DDBJ databases">
        <title>Sequencing the genomes of 1000 actinobacteria strains.</title>
        <authorList>
            <person name="Klenk H.-P."/>
        </authorList>
    </citation>
    <scope>NUCLEOTIDE SEQUENCE [LARGE SCALE GENOMIC DNA]</scope>
    <source>
        <strain evidence="1 2">DSM 19663</strain>
    </source>
</reference>
<proteinExistence type="predicted"/>
<name>A0A839E4V6_9MICO</name>
<evidence type="ECO:0000313" key="2">
    <source>
        <dbReference type="Proteomes" id="UP000585905"/>
    </source>
</evidence>
<keyword evidence="2" id="KW-1185">Reference proteome</keyword>
<accession>A0A839E4V6</accession>
<dbReference type="AlphaFoldDB" id="A0A839E4V6"/>
<gene>
    <name evidence="1" type="ORF">FHX53_000996</name>
</gene>